<dbReference type="EMBL" id="WHJC01000065">
    <property type="protein sequence ID" value="MPQ43413.1"/>
    <property type="molecule type" value="Genomic_DNA"/>
</dbReference>
<dbReference type="GO" id="GO:0003677">
    <property type="term" value="F:DNA binding"/>
    <property type="evidence" value="ECO:0007669"/>
    <property type="project" value="TreeGrafter"/>
</dbReference>
<accession>A0A6I1MKZ8</accession>
<keyword evidence="9" id="KW-1185">Reference proteome</keyword>
<comment type="caution">
    <text evidence="8">The sequence shown here is derived from an EMBL/GenBank/DDBJ whole genome shotgun (WGS) entry which is preliminary data.</text>
</comment>
<dbReference type="Pfam" id="PF00145">
    <property type="entry name" value="DNA_methylase"/>
    <property type="match status" value="1"/>
</dbReference>
<keyword evidence="1 5" id="KW-0489">Methyltransferase</keyword>
<evidence type="ECO:0000256" key="5">
    <source>
        <dbReference type="PROSITE-ProRule" id="PRU01016"/>
    </source>
</evidence>
<evidence type="ECO:0000256" key="7">
    <source>
        <dbReference type="RuleBase" id="RU000417"/>
    </source>
</evidence>
<dbReference type="InterPro" id="IPR029063">
    <property type="entry name" value="SAM-dependent_MTases_sf"/>
</dbReference>
<keyword evidence="4" id="KW-0680">Restriction system</keyword>
<feature type="active site" evidence="5">
    <location>
        <position position="100"/>
    </location>
</feature>
<evidence type="ECO:0000256" key="3">
    <source>
        <dbReference type="ARBA" id="ARBA00022691"/>
    </source>
</evidence>
<dbReference type="PANTHER" id="PTHR10629">
    <property type="entry name" value="CYTOSINE-SPECIFIC METHYLTRANSFERASE"/>
    <property type="match status" value="1"/>
</dbReference>
<comment type="catalytic activity">
    <reaction evidence="7">
        <text>a 2'-deoxycytidine in DNA + S-adenosyl-L-methionine = a 5-methyl-2'-deoxycytidine in DNA + S-adenosyl-L-homocysteine + H(+)</text>
        <dbReference type="Rhea" id="RHEA:13681"/>
        <dbReference type="Rhea" id="RHEA-COMP:11369"/>
        <dbReference type="Rhea" id="RHEA-COMP:11370"/>
        <dbReference type="ChEBI" id="CHEBI:15378"/>
        <dbReference type="ChEBI" id="CHEBI:57856"/>
        <dbReference type="ChEBI" id="CHEBI:59789"/>
        <dbReference type="ChEBI" id="CHEBI:85452"/>
        <dbReference type="ChEBI" id="CHEBI:85454"/>
        <dbReference type="EC" id="2.1.1.37"/>
    </reaction>
</comment>
<dbReference type="GO" id="GO:0003886">
    <property type="term" value="F:DNA (cytosine-5-)-methyltransferase activity"/>
    <property type="evidence" value="ECO:0007669"/>
    <property type="project" value="UniProtKB-EC"/>
</dbReference>
<evidence type="ECO:0000256" key="1">
    <source>
        <dbReference type="ARBA" id="ARBA00022603"/>
    </source>
</evidence>
<dbReference type="GO" id="GO:0009307">
    <property type="term" value="P:DNA restriction-modification system"/>
    <property type="evidence" value="ECO:0007669"/>
    <property type="project" value="UniProtKB-KW"/>
</dbReference>
<dbReference type="RefSeq" id="WP_152888909.1">
    <property type="nucleotide sequence ID" value="NZ_WHJC01000065.1"/>
</dbReference>
<sequence>MIFRKGELFCGPGGLALGAKMASFMENGEEYGVQHVWANDYDNSACRTFARNICESGEDVITDNENKVSQTNASIICKDVRELRIELLPPIDAFTFGFPCNDFSNVGEKKGFNGEFGPLYTYGVNVLRHHSPQWFLAENVGGLSNANDGNAFTKILQDLSNENLNEYGGYNIVPHYYKFEEYGVPQARHRIIIVGIRRDLGLTFNVPAPITPNKNEYRTSKYVFENGNYELEGNVENSLHNNELTKHPISTVRRLEAIPPGENAWYEGIPEELRLKVKGAKLSNIYKRLNPNLPAYTVTGSGGGGTHMYHYDIPRALTNRERARLQTFPDSYIFEGGKEDVRRQIGMAVPPMGANIIIKAILNTFAGIEYDSVPAKWNIDDIKDIT</sequence>
<evidence type="ECO:0000256" key="2">
    <source>
        <dbReference type="ARBA" id="ARBA00022679"/>
    </source>
</evidence>
<dbReference type="InterPro" id="IPR018117">
    <property type="entry name" value="C5_DNA_meth_AS"/>
</dbReference>
<dbReference type="InterPro" id="IPR001525">
    <property type="entry name" value="C5_MeTfrase"/>
</dbReference>
<protein>
    <recommendedName>
        <fullName evidence="7">Cytosine-specific methyltransferase</fullName>
        <ecNumber evidence="7">2.1.1.37</ecNumber>
    </recommendedName>
</protein>
<dbReference type="NCBIfam" id="TIGR00675">
    <property type="entry name" value="dcm"/>
    <property type="match status" value="1"/>
</dbReference>
<evidence type="ECO:0000256" key="6">
    <source>
        <dbReference type="RuleBase" id="RU000416"/>
    </source>
</evidence>
<dbReference type="AlphaFoldDB" id="A0A6I1MKZ8"/>
<evidence type="ECO:0000313" key="8">
    <source>
        <dbReference type="EMBL" id="MPQ43413.1"/>
    </source>
</evidence>
<dbReference type="PROSITE" id="PS00094">
    <property type="entry name" value="C5_MTASE_1"/>
    <property type="match status" value="1"/>
</dbReference>
<dbReference type="Gene3D" id="3.90.120.10">
    <property type="entry name" value="DNA Methylase, subunit A, domain 2"/>
    <property type="match status" value="1"/>
</dbReference>
<dbReference type="Proteomes" id="UP000430345">
    <property type="component" value="Unassembled WGS sequence"/>
</dbReference>
<gene>
    <name evidence="8" type="primary">dcm</name>
    <name evidence="8" type="ORF">GBZ86_06525</name>
</gene>
<proteinExistence type="inferred from homology"/>
<organism evidence="8 9">
    <name type="scientific">Clostridium tarantellae</name>
    <dbReference type="NCBI Taxonomy" id="39493"/>
    <lineage>
        <taxon>Bacteria</taxon>
        <taxon>Bacillati</taxon>
        <taxon>Bacillota</taxon>
        <taxon>Clostridia</taxon>
        <taxon>Eubacteriales</taxon>
        <taxon>Clostridiaceae</taxon>
        <taxon>Clostridium</taxon>
    </lineage>
</organism>
<comment type="similarity">
    <text evidence="5 6">Belongs to the class I-like SAM-binding methyltransferase superfamily. C5-methyltransferase family.</text>
</comment>
<dbReference type="SUPFAM" id="SSF53335">
    <property type="entry name" value="S-adenosyl-L-methionine-dependent methyltransferases"/>
    <property type="match status" value="1"/>
</dbReference>
<dbReference type="GO" id="GO:0044027">
    <property type="term" value="P:negative regulation of gene expression via chromosomal CpG island methylation"/>
    <property type="evidence" value="ECO:0007669"/>
    <property type="project" value="TreeGrafter"/>
</dbReference>
<keyword evidence="2 5" id="KW-0808">Transferase</keyword>
<name>A0A6I1MKZ8_9CLOT</name>
<evidence type="ECO:0000313" key="9">
    <source>
        <dbReference type="Proteomes" id="UP000430345"/>
    </source>
</evidence>
<dbReference type="PANTHER" id="PTHR10629:SF52">
    <property type="entry name" value="DNA (CYTOSINE-5)-METHYLTRANSFERASE 1"/>
    <property type="match status" value="1"/>
</dbReference>
<dbReference type="InterPro" id="IPR050390">
    <property type="entry name" value="C5-Methyltransferase"/>
</dbReference>
<dbReference type="EC" id="2.1.1.37" evidence="7"/>
<reference evidence="8 9" key="1">
    <citation type="submission" date="2019-10" db="EMBL/GenBank/DDBJ databases">
        <title>The Genome Sequence of Clostridium tarantellae Isolated from Fish Brain.</title>
        <authorList>
            <person name="Bano L."/>
            <person name="Kiel M."/>
            <person name="Sales G."/>
            <person name="Doxey A.C."/>
            <person name="Mansfield M.J."/>
            <person name="Schiavone M."/>
            <person name="Rossetto O."/>
            <person name="Pirazzini M."/>
            <person name="Dobrindt U."/>
            <person name="Montecucco C."/>
        </authorList>
    </citation>
    <scope>NUCLEOTIDE SEQUENCE [LARGE SCALE GENOMIC DNA]</scope>
    <source>
        <strain evidence="8 9">DSM 3997</strain>
    </source>
</reference>
<dbReference type="PROSITE" id="PS51679">
    <property type="entry name" value="SAM_MT_C5"/>
    <property type="match status" value="1"/>
</dbReference>
<keyword evidence="3 5" id="KW-0949">S-adenosyl-L-methionine</keyword>
<evidence type="ECO:0000256" key="4">
    <source>
        <dbReference type="ARBA" id="ARBA00022747"/>
    </source>
</evidence>
<dbReference type="PRINTS" id="PR00105">
    <property type="entry name" value="C5METTRFRASE"/>
</dbReference>
<dbReference type="GO" id="GO:0032259">
    <property type="term" value="P:methylation"/>
    <property type="evidence" value="ECO:0007669"/>
    <property type="project" value="UniProtKB-KW"/>
</dbReference>
<dbReference type="Gene3D" id="3.40.50.150">
    <property type="entry name" value="Vaccinia Virus protein VP39"/>
    <property type="match status" value="1"/>
</dbReference>
<dbReference type="OrthoDB" id="9813719at2"/>